<dbReference type="AlphaFoldDB" id="A0A6V7LWE1"/>
<organism evidence="3">
    <name type="scientific">Bracon brevicornis</name>
    <dbReference type="NCBI Taxonomy" id="1563983"/>
    <lineage>
        <taxon>Eukaryota</taxon>
        <taxon>Metazoa</taxon>
        <taxon>Ecdysozoa</taxon>
        <taxon>Arthropoda</taxon>
        <taxon>Hexapoda</taxon>
        <taxon>Insecta</taxon>
        <taxon>Pterygota</taxon>
        <taxon>Neoptera</taxon>
        <taxon>Endopterygota</taxon>
        <taxon>Hymenoptera</taxon>
        <taxon>Apocrita</taxon>
        <taxon>Ichneumonoidea</taxon>
        <taxon>Braconidae</taxon>
        <taxon>Braconinae</taxon>
        <taxon>Bracon</taxon>
    </lineage>
</organism>
<reference evidence="3" key="1">
    <citation type="submission" date="2020-07" db="EMBL/GenBank/DDBJ databases">
        <authorList>
            <person name="Ferguson B K."/>
        </authorList>
    </citation>
    <scope>NUCLEOTIDE SEQUENCE</scope>
    <source>
        <strain evidence="3">L06</strain>
    </source>
</reference>
<evidence type="ECO:0000313" key="3">
    <source>
        <dbReference type="EMBL" id="CAD1580399.1"/>
    </source>
</evidence>
<dbReference type="PANTHER" id="PTHR32470">
    <property type="entry name" value="ADH DEHYDROGENASE [UBIQUINONE] 1 ALPHA SUBCOMPLEX ASSEMBLY FACTOR 2"/>
    <property type="match status" value="1"/>
</dbReference>
<evidence type="ECO:0008006" key="4">
    <source>
        <dbReference type="Google" id="ProtNLM"/>
    </source>
</evidence>
<dbReference type="InterPro" id="IPR007763">
    <property type="entry name" value="NDUFA12"/>
</dbReference>
<feature type="compositionally biased region" description="Basic and acidic residues" evidence="2">
    <location>
        <begin position="16"/>
        <end position="36"/>
    </location>
</feature>
<evidence type="ECO:0000256" key="2">
    <source>
        <dbReference type="SAM" id="MobiDB-lite"/>
    </source>
</evidence>
<feature type="region of interest" description="Disordered" evidence="2">
    <location>
        <begin position="1"/>
        <end position="37"/>
    </location>
</feature>
<dbReference type="Pfam" id="PF05071">
    <property type="entry name" value="NDUFA12"/>
    <property type="match status" value="1"/>
</dbReference>
<proteinExistence type="inferred from homology"/>
<protein>
    <recommendedName>
        <fullName evidence="4">Mimitin, mitochondrial</fullName>
    </recommendedName>
</protein>
<dbReference type="GO" id="GO:0005739">
    <property type="term" value="C:mitochondrion"/>
    <property type="evidence" value="ECO:0007669"/>
    <property type="project" value="TreeGrafter"/>
</dbReference>
<feature type="region of interest" description="Disordered" evidence="2">
    <location>
        <begin position="88"/>
        <end position="128"/>
    </location>
</feature>
<accession>A0A6V7LWE1</accession>
<name>A0A6V7LWE1_9HYME</name>
<dbReference type="GO" id="GO:0045271">
    <property type="term" value="C:respiratory chain complex I"/>
    <property type="evidence" value="ECO:0007669"/>
    <property type="project" value="InterPro"/>
</dbReference>
<dbReference type="InterPro" id="IPR052618">
    <property type="entry name" value="ComplexI_NDUFA12"/>
</dbReference>
<dbReference type="EMBL" id="CADCXW020000344">
    <property type="protein sequence ID" value="CAD1580399.1"/>
    <property type="molecule type" value="Genomic_DNA"/>
</dbReference>
<sequence length="128" mass="15363">MTRRKLIGEDYNGTKYYEDPEARSQRGRSFEPREENQFDVELPAEWEAWLRYRRREPPTEDEVKANYEMMMLKKKNAAELEEKYRAEKGTSLAYPKPKSGMESFPTYDEYKNYGQDLSSEQGEKREPR</sequence>
<dbReference type="PANTHER" id="PTHR32470:SF2">
    <property type="entry name" value="NADH DEHYDROGENASE [UBIQUINONE] 1 ALPHA SUBCOMPLEX ASSEMBLY FACTOR 2"/>
    <property type="match status" value="1"/>
</dbReference>
<comment type="similarity">
    <text evidence="1">Belongs to the complex I NDUFA12 subunit family.</text>
</comment>
<evidence type="ECO:0000256" key="1">
    <source>
        <dbReference type="ARBA" id="ARBA00007355"/>
    </source>
</evidence>
<gene>
    <name evidence="3" type="ORF">BBRV_LOCUS117060</name>
</gene>
<dbReference type="GO" id="GO:0032981">
    <property type="term" value="P:mitochondrial respiratory chain complex I assembly"/>
    <property type="evidence" value="ECO:0007669"/>
    <property type="project" value="TreeGrafter"/>
</dbReference>